<keyword evidence="4 9" id="KW-1133">Transmembrane helix</keyword>
<evidence type="ECO:0000256" key="5">
    <source>
        <dbReference type="ARBA" id="ARBA00023136"/>
    </source>
</evidence>
<comment type="similarity">
    <text evidence="2">Belongs to the LIMR family.</text>
</comment>
<proteinExistence type="inferred from homology"/>
<gene>
    <name evidence="11" type="ORF">P8C59_004822</name>
</gene>
<feature type="transmembrane region" description="Helical" evidence="9">
    <location>
        <begin position="690"/>
        <end position="711"/>
    </location>
</feature>
<evidence type="ECO:0000256" key="3">
    <source>
        <dbReference type="ARBA" id="ARBA00022692"/>
    </source>
</evidence>
<feature type="active site" description="Proton donor/acceptor" evidence="6">
    <location>
        <position position="194"/>
    </location>
</feature>
<evidence type="ECO:0000256" key="4">
    <source>
        <dbReference type="ARBA" id="ARBA00022989"/>
    </source>
</evidence>
<feature type="binding site" evidence="7">
    <location>
        <position position="94"/>
    </location>
    <ligand>
        <name>substrate</name>
    </ligand>
</feature>
<feature type="binding site" evidence="7">
    <location>
        <position position="96"/>
    </location>
    <ligand>
        <name>substrate</name>
    </ligand>
</feature>
<comment type="cofactor">
    <cofactor evidence="7">
        <name>Zn(2+)</name>
        <dbReference type="ChEBI" id="CHEBI:29105"/>
    </cofactor>
    <text evidence="7">Binds 1 divalent metal cation per subunit.</text>
</comment>
<feature type="transmembrane region" description="Helical" evidence="9">
    <location>
        <begin position="658"/>
        <end position="678"/>
    </location>
</feature>
<evidence type="ECO:0000256" key="8">
    <source>
        <dbReference type="SAM" id="MobiDB-lite"/>
    </source>
</evidence>
<feature type="transmembrane region" description="Helical" evidence="9">
    <location>
        <begin position="617"/>
        <end position="637"/>
    </location>
</feature>
<evidence type="ECO:0000256" key="2">
    <source>
        <dbReference type="ARBA" id="ARBA00010487"/>
    </source>
</evidence>
<dbReference type="InterPro" id="IPR011042">
    <property type="entry name" value="6-blade_b-propeller_TolB-like"/>
</dbReference>
<protein>
    <recommendedName>
        <fullName evidence="10">SMP-30/Gluconolactonase/LRE-like region domain-containing protein</fullName>
    </recommendedName>
</protein>
<comment type="caution">
    <text evidence="11">The sequence shown here is derived from an EMBL/GenBank/DDBJ whole genome shotgun (WGS) entry which is preliminary data.</text>
</comment>
<feature type="region of interest" description="Disordered" evidence="8">
    <location>
        <begin position="1096"/>
        <end position="1181"/>
    </location>
</feature>
<sequence>MAAERFQTWHVREPYLQIHSQLGEGPYYERETNSLRFVDIIKKQLHAFSLDQGPASLETVQLDVPYGIAILDRKTGQYEYLTRFVDGEGNARLRSNDGAVDPHGRFWLGTMTDFNLGPFQPEGRLYRFNSSRARESVRTGLIVPNAIGWSPDHKTMYFTHSSARQIIAWDYNPADGTLSNERLFYEHEGPGEPDGCRIDQDGNLWHAVYGESRVIRISTQGKITGEVKLPTSHVTCPEFVGTELFITTADDVDGAGDSKKYGGALFRYAVRWLALQDRDACQNVNQAANELAQLCLPTTPDPLITPLCDELGHTSGDHVRLYGERCSASNLVMLKQDLNPGTTERPQGITGRRREEGPPPWISFNETEVLRLLPWFNLNRANNLHVIFRALGLDHFEGKKLVKRVKDYIKTTVFVGLLDRSRYLGTDETRKRIAKTTLHILTVEVFGETWFGIDSTARKSRNPCWPRDASVIIIHFAALVYRAVQIEKSLERTRERKLAKKQEVPLPPRIDVIPTILKPMASGNVPIFFEALAHTAAVFAGTALVLIAAVVLLILRHYLPLRTTPAYLLVPVFFALFLPAAMVLLVPIDLASSAQTDDVDARGIWLAKRPLLVSWRITYWLTFALTWFILPILAEYSDSGYRDPQAKVIDSLRANAQYYGLMLGSGVLGFVYVIFYYGHFSDSIKSTVMALAYCWGLVLAIYLMGHGLVALPRRLFRNASIAGRLRHIQSQAPRVYESMEESGMVLDELEGQVFELAKRSKTGSARDFCDWIEDLLDTTNLPEAQPRTGALGAEARARGLPTVITEKYLADLTRRLTRARHARSRYASEWNQLLTDAVQTQAILDSAASKKLDLGMPSPVAGARDKITVFTPYTRYLFHYHAMPMVRFGFGALLASASFCIVWSEIVKGVLPSLSIIRYSMVHHWTGEKGQVGFAGQVIAVLWMMYMCAAALAAITEVKVWRGRALVKRNTAHESAFWYASQIARLSIPLSYNFMTFVGGAYKDTVFYSFLGRLIDLTPLGKWFDYLFPAFILVPICATFFGLYGKVRQLLGFGDLVDDEGGDDGRDGFSATAYGTGSWREGRDLIERELNGQSAAIRRRRAEASGRLSATDSGRNSPVAGGGGNPHRPPVLSVPARPEPRSPITPLATSPNARPLANTSARRVGARNNRAAAADETEPEEGFFESFGHRFKNTMDTLETPKWLKNMKKPKWMEYEAQAGRVLGAGRAVNGDAAAGTRRFGGGGRTRL</sequence>
<evidence type="ECO:0000313" key="11">
    <source>
        <dbReference type="EMBL" id="KAK2070319.1"/>
    </source>
</evidence>
<organism evidence="11 12">
    <name type="scientific">Phyllachora maydis</name>
    <dbReference type="NCBI Taxonomy" id="1825666"/>
    <lineage>
        <taxon>Eukaryota</taxon>
        <taxon>Fungi</taxon>
        <taxon>Dikarya</taxon>
        <taxon>Ascomycota</taxon>
        <taxon>Pezizomycotina</taxon>
        <taxon>Sordariomycetes</taxon>
        <taxon>Sordariomycetidae</taxon>
        <taxon>Phyllachorales</taxon>
        <taxon>Phyllachoraceae</taxon>
        <taxon>Phyllachora</taxon>
    </lineage>
</organism>
<keyword evidence="7" id="KW-0479">Metal-binding</keyword>
<dbReference type="Pfam" id="PF08450">
    <property type="entry name" value="SGL"/>
    <property type="match status" value="1"/>
</dbReference>
<feature type="compositionally biased region" description="Polar residues" evidence="8">
    <location>
        <begin position="1147"/>
        <end position="1160"/>
    </location>
</feature>
<keyword evidence="12" id="KW-1185">Reference proteome</keyword>
<dbReference type="Proteomes" id="UP001217918">
    <property type="component" value="Unassembled WGS sequence"/>
</dbReference>
<dbReference type="AlphaFoldDB" id="A0AAD9MAU4"/>
<feature type="transmembrane region" description="Helical" evidence="9">
    <location>
        <begin position="567"/>
        <end position="588"/>
    </location>
</feature>
<feature type="transmembrane region" description="Helical" evidence="9">
    <location>
        <begin position="531"/>
        <end position="555"/>
    </location>
</feature>
<dbReference type="Pfam" id="PF04791">
    <property type="entry name" value="LMBR1"/>
    <property type="match status" value="1"/>
</dbReference>
<dbReference type="InterPro" id="IPR005511">
    <property type="entry name" value="SMP-30"/>
</dbReference>
<dbReference type="GO" id="GO:0046872">
    <property type="term" value="F:metal ion binding"/>
    <property type="evidence" value="ECO:0007669"/>
    <property type="project" value="UniProtKB-KW"/>
</dbReference>
<keyword evidence="5 9" id="KW-0472">Membrane</keyword>
<dbReference type="InterPro" id="IPR051584">
    <property type="entry name" value="GPCR-associated_LMBR1"/>
</dbReference>
<dbReference type="InterPro" id="IPR013658">
    <property type="entry name" value="SGL"/>
</dbReference>
<feature type="transmembrane region" description="Helical" evidence="9">
    <location>
        <begin position="1026"/>
        <end position="1044"/>
    </location>
</feature>
<dbReference type="PANTHER" id="PTHR21355">
    <property type="entry name" value="G-PROTEIN COUPLED RECEPTOR-ASSOCIATED PROTEIN LMBRD2"/>
    <property type="match status" value="1"/>
</dbReference>
<dbReference type="PANTHER" id="PTHR21355:SF0">
    <property type="entry name" value="G-PROTEIN COUPLED RECEPTOR-ASSOCIATED PROTEIN LMBRD2"/>
    <property type="match status" value="1"/>
</dbReference>
<evidence type="ECO:0000256" key="9">
    <source>
        <dbReference type="SAM" id="Phobius"/>
    </source>
</evidence>
<evidence type="ECO:0000256" key="7">
    <source>
        <dbReference type="PIRSR" id="PIRSR605511-2"/>
    </source>
</evidence>
<dbReference type="EMBL" id="JAQQPM010000003">
    <property type="protein sequence ID" value="KAK2070319.1"/>
    <property type="molecule type" value="Genomic_DNA"/>
</dbReference>
<feature type="domain" description="SMP-30/Gluconolactonase/LRE-like region" evidence="10">
    <location>
        <begin position="22"/>
        <end position="249"/>
    </location>
</feature>
<dbReference type="Gene3D" id="2.120.10.30">
    <property type="entry name" value="TolB, C-terminal domain"/>
    <property type="match status" value="1"/>
</dbReference>
<dbReference type="PRINTS" id="PR01790">
    <property type="entry name" value="SMP30FAMILY"/>
</dbReference>
<feature type="binding site" evidence="7">
    <location>
        <position position="145"/>
    </location>
    <ligand>
        <name>a divalent metal cation</name>
        <dbReference type="ChEBI" id="CHEBI:60240"/>
    </ligand>
</feature>
<evidence type="ECO:0000259" key="10">
    <source>
        <dbReference type="Pfam" id="PF08450"/>
    </source>
</evidence>
<comment type="subcellular location">
    <subcellularLocation>
        <location evidence="1">Membrane</location>
        <topology evidence="1">Multi-pass membrane protein</topology>
    </subcellularLocation>
</comment>
<feature type="transmembrane region" description="Helical" evidence="9">
    <location>
        <begin position="976"/>
        <end position="995"/>
    </location>
</feature>
<feature type="binding site" evidence="7">
    <location>
        <position position="24"/>
    </location>
    <ligand>
        <name>a divalent metal cation</name>
        <dbReference type="ChEBI" id="CHEBI:60240"/>
    </ligand>
</feature>
<feature type="region of interest" description="Disordered" evidence="8">
    <location>
        <begin position="339"/>
        <end position="359"/>
    </location>
</feature>
<reference evidence="11" key="1">
    <citation type="journal article" date="2023" name="Mol. Plant Microbe Interact.">
        <title>Elucidating the Obligate Nature and Biological Capacity of an Invasive Fungal Corn Pathogen.</title>
        <authorList>
            <person name="MacCready J.S."/>
            <person name="Roggenkamp E.M."/>
            <person name="Gdanetz K."/>
            <person name="Chilvers M.I."/>
        </authorList>
    </citation>
    <scope>NUCLEOTIDE SEQUENCE</scope>
    <source>
        <strain evidence="11">PM02</strain>
    </source>
</reference>
<evidence type="ECO:0000313" key="12">
    <source>
        <dbReference type="Proteomes" id="UP001217918"/>
    </source>
</evidence>
<feature type="compositionally biased region" description="Low complexity" evidence="8">
    <location>
        <begin position="1161"/>
        <end position="1174"/>
    </location>
</feature>
<feature type="transmembrane region" description="Helical" evidence="9">
    <location>
        <begin position="885"/>
        <end position="904"/>
    </location>
</feature>
<keyword evidence="3 9" id="KW-0812">Transmembrane</keyword>
<keyword evidence="7" id="KW-0862">Zinc</keyword>
<evidence type="ECO:0000256" key="6">
    <source>
        <dbReference type="PIRSR" id="PIRSR605511-1"/>
    </source>
</evidence>
<accession>A0AAD9MAU4</accession>
<dbReference type="GO" id="GO:0016020">
    <property type="term" value="C:membrane"/>
    <property type="evidence" value="ECO:0007669"/>
    <property type="project" value="UniProtKB-SubCell"/>
</dbReference>
<feature type="transmembrane region" description="Helical" evidence="9">
    <location>
        <begin position="934"/>
        <end position="955"/>
    </location>
</feature>
<dbReference type="SUPFAM" id="SSF63829">
    <property type="entry name" value="Calcium-dependent phosphotriesterase"/>
    <property type="match status" value="1"/>
</dbReference>
<name>A0AAD9MAU4_9PEZI</name>
<feature type="binding site" evidence="7">
    <location>
        <position position="194"/>
    </location>
    <ligand>
        <name>a divalent metal cation</name>
        <dbReference type="ChEBI" id="CHEBI:60240"/>
    </ligand>
</feature>
<dbReference type="InterPro" id="IPR006876">
    <property type="entry name" value="LMBR1-like_membr_prot"/>
</dbReference>
<evidence type="ECO:0000256" key="1">
    <source>
        <dbReference type="ARBA" id="ARBA00004141"/>
    </source>
</evidence>